<keyword evidence="1" id="KW-1133">Transmembrane helix</keyword>
<evidence type="ECO:0000256" key="1">
    <source>
        <dbReference type="SAM" id="Phobius"/>
    </source>
</evidence>
<accession>A0A9W6NFY6</accession>
<reference evidence="2" key="2">
    <citation type="submission" date="2023-01" db="EMBL/GenBank/DDBJ databases">
        <authorList>
            <person name="Sun Q."/>
            <person name="Evtushenko L."/>
        </authorList>
    </citation>
    <scope>NUCLEOTIDE SEQUENCE</scope>
    <source>
        <strain evidence="2">VKM B-2935</strain>
    </source>
</reference>
<reference evidence="2" key="1">
    <citation type="journal article" date="2014" name="Int. J. Syst. Evol. Microbiol.">
        <title>Complete genome sequence of Corynebacterium casei LMG S-19264T (=DSM 44701T), isolated from a smear-ripened cheese.</title>
        <authorList>
            <consortium name="US DOE Joint Genome Institute (JGI-PGF)"/>
            <person name="Walter F."/>
            <person name="Albersmeier A."/>
            <person name="Kalinowski J."/>
            <person name="Ruckert C."/>
        </authorList>
    </citation>
    <scope>NUCLEOTIDE SEQUENCE</scope>
    <source>
        <strain evidence="2">VKM B-2935</strain>
    </source>
</reference>
<comment type="caution">
    <text evidence="2">The sequence shown here is derived from an EMBL/GenBank/DDBJ whole genome shotgun (WGS) entry which is preliminary data.</text>
</comment>
<feature type="transmembrane region" description="Helical" evidence="1">
    <location>
        <begin position="64"/>
        <end position="82"/>
    </location>
</feature>
<feature type="transmembrane region" description="Helical" evidence="1">
    <location>
        <begin position="94"/>
        <end position="117"/>
    </location>
</feature>
<feature type="transmembrane region" description="Helical" evidence="1">
    <location>
        <begin position="36"/>
        <end position="57"/>
    </location>
</feature>
<dbReference type="Proteomes" id="UP001143328">
    <property type="component" value="Unassembled WGS sequence"/>
</dbReference>
<protein>
    <submittedName>
        <fullName evidence="2">Uncharacterized protein</fullName>
    </submittedName>
</protein>
<keyword evidence="1" id="KW-0812">Transmembrane</keyword>
<keyword evidence="3" id="KW-1185">Reference proteome</keyword>
<evidence type="ECO:0000313" key="2">
    <source>
        <dbReference type="EMBL" id="GLK89290.1"/>
    </source>
</evidence>
<evidence type="ECO:0000313" key="3">
    <source>
        <dbReference type="Proteomes" id="UP001143328"/>
    </source>
</evidence>
<dbReference type="AlphaFoldDB" id="A0A9W6NFY6"/>
<keyword evidence="1" id="KW-0472">Membrane</keyword>
<sequence length="122" mass="13227">MRRARLTVFFVGLLLPYAARLPGGVVWLTAYTNAGVGGWLLLNAFNAIAWGSILAISFLYRRPAYLLAPSLPGFGYLAWAHYTLDLAADAQASLGIIFIPIHALLPILVGGGVGYVLDRRLR</sequence>
<dbReference type="EMBL" id="BSFN01000005">
    <property type="protein sequence ID" value="GLK89290.1"/>
    <property type="molecule type" value="Genomic_DNA"/>
</dbReference>
<name>A0A9W6NFY6_9PSED</name>
<gene>
    <name evidence="2" type="ORF">GCM10017655_23520</name>
</gene>
<organism evidence="2 3">
    <name type="scientific">Pseudomonas turukhanskensis</name>
    <dbReference type="NCBI Taxonomy" id="1806536"/>
    <lineage>
        <taxon>Bacteria</taxon>
        <taxon>Pseudomonadati</taxon>
        <taxon>Pseudomonadota</taxon>
        <taxon>Gammaproteobacteria</taxon>
        <taxon>Pseudomonadales</taxon>
        <taxon>Pseudomonadaceae</taxon>
        <taxon>Pseudomonas</taxon>
    </lineage>
</organism>
<proteinExistence type="predicted"/>
<dbReference type="RefSeq" id="WP_271195477.1">
    <property type="nucleotide sequence ID" value="NZ_BSFN01000005.1"/>
</dbReference>